<reference evidence="4" key="1">
    <citation type="submission" date="2008-12" db="EMBL/GenBank/DDBJ databases">
        <title>Complete sequence of chromosome of Methylobacterium chloromethanicum CM4.</title>
        <authorList>
            <consortium name="US DOE Joint Genome Institute"/>
            <person name="Lucas S."/>
            <person name="Copeland A."/>
            <person name="Lapidus A."/>
            <person name="Glavina del Rio T."/>
            <person name="Dalin E."/>
            <person name="Tice H."/>
            <person name="Bruce D."/>
            <person name="Goodwin L."/>
            <person name="Pitluck S."/>
            <person name="Chertkov O."/>
            <person name="Brettin T."/>
            <person name="Detter J.C."/>
            <person name="Han C."/>
            <person name="Larimer F."/>
            <person name="Land M."/>
            <person name="Hauser L."/>
            <person name="Kyrpides N."/>
            <person name="Mikhailova N."/>
            <person name="Marx C."/>
            <person name="Richardson P."/>
        </authorList>
    </citation>
    <scope>NUCLEOTIDE SEQUENCE [LARGE SCALE GENOMIC DNA]</scope>
    <source>
        <strain evidence="4">CM4 / NCIMB 13688</strain>
    </source>
</reference>
<dbReference type="EMBL" id="CP001298">
    <property type="protein sequence ID" value="ACK83785.1"/>
    <property type="molecule type" value="Genomic_DNA"/>
</dbReference>
<feature type="region of interest" description="Disordered" evidence="1">
    <location>
        <begin position="1"/>
        <end position="21"/>
    </location>
</feature>
<evidence type="ECO:0000313" key="3">
    <source>
        <dbReference type="EMBL" id="ACK83785.1"/>
    </source>
</evidence>
<dbReference type="KEGG" id="mch:Mchl_2946"/>
<accession>B7KQM1</accession>
<feature type="region of interest" description="Disordered" evidence="1">
    <location>
        <begin position="66"/>
        <end position="142"/>
    </location>
</feature>
<dbReference type="InterPro" id="IPR029442">
    <property type="entry name" value="GyrI-like"/>
</dbReference>
<reference evidence="3 4" key="2">
    <citation type="journal article" date="2012" name="J. Bacteriol.">
        <title>Complete genome sequences of six strains of the genus Methylobacterium.</title>
        <authorList>
            <person name="Marx C.J."/>
            <person name="Bringel F."/>
            <person name="Chistoserdova L."/>
            <person name="Moulin L."/>
            <person name="Farhan Ul Haque M."/>
            <person name="Fleischman D.E."/>
            <person name="Gruffaz C."/>
            <person name="Jourand P."/>
            <person name="Knief C."/>
            <person name="Lee M.C."/>
            <person name="Muller E.E."/>
            <person name="Nadalig T."/>
            <person name="Peyraud R."/>
            <person name="Roselli S."/>
            <person name="Russ L."/>
            <person name="Goodwin L.A."/>
            <person name="Ivanova N."/>
            <person name="Kyrpides N."/>
            <person name="Lajus A."/>
            <person name="Land M.L."/>
            <person name="Medigue C."/>
            <person name="Mikhailova N."/>
            <person name="Nolan M."/>
            <person name="Woyke T."/>
            <person name="Stolyar S."/>
            <person name="Vorholt J.A."/>
            <person name="Vuilleumier S."/>
        </authorList>
    </citation>
    <scope>NUCLEOTIDE SEQUENCE [LARGE SCALE GENOMIC DNA]</scope>
    <source>
        <strain evidence="4">CM4 / NCIMB 13688</strain>
    </source>
</reference>
<organism evidence="3 4">
    <name type="scientific">Methylorubrum extorquens (strain CM4 / NCIMB 13688)</name>
    <name type="common">Methylobacterium extorquens</name>
    <dbReference type="NCBI Taxonomy" id="440085"/>
    <lineage>
        <taxon>Bacteria</taxon>
        <taxon>Pseudomonadati</taxon>
        <taxon>Pseudomonadota</taxon>
        <taxon>Alphaproteobacteria</taxon>
        <taxon>Hyphomicrobiales</taxon>
        <taxon>Methylobacteriaceae</taxon>
        <taxon>Methylorubrum</taxon>
    </lineage>
</organism>
<evidence type="ECO:0000256" key="1">
    <source>
        <dbReference type="SAM" id="MobiDB-lite"/>
    </source>
</evidence>
<proteinExistence type="predicted"/>
<evidence type="ECO:0000313" key="4">
    <source>
        <dbReference type="Proteomes" id="UP000002385"/>
    </source>
</evidence>
<dbReference type="SMART" id="SM00871">
    <property type="entry name" value="AraC_E_bind"/>
    <property type="match status" value="1"/>
</dbReference>
<dbReference type="InterPro" id="IPR011256">
    <property type="entry name" value="Reg_factor_effector_dom_sf"/>
</dbReference>
<dbReference type="HOGENOM" id="CLU_081271_0_0_5"/>
<protein>
    <submittedName>
        <fullName evidence="3">Transcription activator effector binding</fullName>
    </submittedName>
</protein>
<feature type="compositionally biased region" description="Pro residues" evidence="1">
    <location>
        <begin position="98"/>
        <end position="110"/>
    </location>
</feature>
<dbReference type="InterPro" id="IPR010499">
    <property type="entry name" value="AraC_E-bd"/>
</dbReference>
<sequence length="298" mass="31220">MAKAASLRVGNDEPQRRAATVSRGACFGPTLFEPANRSVTTLTRLATLAAGLLALVPSLTTASLAQNAPPPTNAPSPAEANPLPTTTVPDTTKSGPDPAAPAPQQVPIPRPAQAGAAQAVTPPPSALPTLVTVPGEPNDVDEVTLPAKPVAILAGETKWEEARANLRKAYKTIGETLAKLNLKPAGRPIALFTKTEDDGFQYEAMIPIEAAPAQGAEGGEVKFGSNPSGKALRFKHSGSYEEIDGTYETLIAYLDAKEIAVQDRFLEEYVTDLGEGADDKLDINIYALPKEPAKEPAK</sequence>
<dbReference type="Pfam" id="PF06445">
    <property type="entry name" value="GyrI-like"/>
    <property type="match status" value="1"/>
</dbReference>
<evidence type="ECO:0000259" key="2">
    <source>
        <dbReference type="SMART" id="SM00871"/>
    </source>
</evidence>
<feature type="domain" description="AraC effector-binding" evidence="2">
    <location>
        <begin position="138"/>
        <end position="290"/>
    </location>
</feature>
<dbReference type="AlphaFoldDB" id="B7KQM1"/>
<dbReference type="Gene3D" id="3.20.80.10">
    <property type="entry name" value="Regulatory factor, effector binding domain"/>
    <property type="match status" value="1"/>
</dbReference>
<name>B7KQM1_METC4</name>
<feature type="compositionally biased region" description="Polar residues" evidence="1">
    <location>
        <begin position="83"/>
        <end position="94"/>
    </location>
</feature>
<gene>
    <name evidence="3" type="ordered locus">Mchl_2946</name>
</gene>
<dbReference type="SUPFAM" id="SSF55136">
    <property type="entry name" value="Probable bacterial effector-binding domain"/>
    <property type="match status" value="1"/>
</dbReference>
<dbReference type="Proteomes" id="UP000002385">
    <property type="component" value="Chromosome"/>
</dbReference>